<dbReference type="Proteomes" id="UP000647836">
    <property type="component" value="Unassembled WGS sequence"/>
</dbReference>
<evidence type="ECO:0000313" key="2">
    <source>
        <dbReference type="EMBL" id="MBE9104235.1"/>
    </source>
</evidence>
<reference evidence="2 3" key="1">
    <citation type="submission" date="2020-10" db="EMBL/GenBank/DDBJ databases">
        <authorList>
            <person name="Castelo-Branco R."/>
            <person name="Eusebio N."/>
            <person name="Adriana R."/>
            <person name="Vieira A."/>
            <person name="Brugerolle De Fraissinette N."/>
            <person name="Rezende De Castro R."/>
            <person name="Schneider M.P."/>
            <person name="Vasconcelos V."/>
            <person name="Leao P.N."/>
        </authorList>
    </citation>
    <scope>NUCLEOTIDE SEQUENCE [LARGE SCALE GENOMIC DNA]</scope>
    <source>
        <strain evidence="2 3">LEGE 07299</strain>
    </source>
</reference>
<evidence type="ECO:0008006" key="4">
    <source>
        <dbReference type="Google" id="ProtNLM"/>
    </source>
</evidence>
<organism evidence="2 3">
    <name type="scientific">Nostoc cf. edaphicum LEGE 07299</name>
    <dbReference type="NCBI Taxonomy" id="2777974"/>
    <lineage>
        <taxon>Bacteria</taxon>
        <taxon>Bacillati</taxon>
        <taxon>Cyanobacteriota</taxon>
        <taxon>Cyanophyceae</taxon>
        <taxon>Nostocales</taxon>
        <taxon>Nostocaceae</taxon>
        <taxon>Nostoc</taxon>
    </lineage>
</organism>
<protein>
    <recommendedName>
        <fullName evidence="4">SPOR domain-containing protein</fullName>
    </recommendedName>
</protein>
<proteinExistence type="predicted"/>
<gene>
    <name evidence="2" type="ORF">IQ229_04555</name>
</gene>
<accession>A0ABR9TX29</accession>
<feature type="region of interest" description="Disordered" evidence="1">
    <location>
        <begin position="97"/>
        <end position="125"/>
    </location>
</feature>
<evidence type="ECO:0000313" key="3">
    <source>
        <dbReference type="Proteomes" id="UP000647836"/>
    </source>
</evidence>
<dbReference type="EMBL" id="JADEXF010000096">
    <property type="protein sequence ID" value="MBE9104235.1"/>
    <property type="molecule type" value="Genomic_DNA"/>
</dbReference>
<keyword evidence="3" id="KW-1185">Reference proteome</keyword>
<name>A0ABR9TX29_9NOSO</name>
<evidence type="ECO:0000256" key="1">
    <source>
        <dbReference type="SAM" id="MobiDB-lite"/>
    </source>
</evidence>
<sequence length="318" mass="36383">MLRRSFEDWKPTIRLLFLLVGGWLVLIPDFSPAQAQISNSNVLLAQETGEILPPPPIPFGQQPSPQLQPVQAEDFNQPEVNFQPTQPVQNNQFEQNFQPSQPLQNNQFEQNFQPSQPLPNNQFEQNFQPSQRSQFSQYNQNFERYLVYVDGSDFQTLEAIRQIEPSAYIRQFQGRTVIQSGVFNRVANAQQRVNELQSRGIYNARIISFGNGQEINADNGNYNYIDDRNNINANRRASRYYVAIPTTSEQLPAIAAQVRQNLGGLTQDLGRSGGVLERTQPRGPHVAVGPFPNRFQAEEWNKYMRKLGYGNARVYYGK</sequence>
<comment type="caution">
    <text evidence="2">The sequence shown here is derived from an EMBL/GenBank/DDBJ whole genome shotgun (WGS) entry which is preliminary data.</text>
</comment>